<dbReference type="EMBL" id="CAJVQC010004853">
    <property type="protein sequence ID" value="CAG8546107.1"/>
    <property type="molecule type" value="Genomic_DNA"/>
</dbReference>
<organism evidence="1 2">
    <name type="scientific">Racocetra persica</name>
    <dbReference type="NCBI Taxonomy" id="160502"/>
    <lineage>
        <taxon>Eukaryota</taxon>
        <taxon>Fungi</taxon>
        <taxon>Fungi incertae sedis</taxon>
        <taxon>Mucoromycota</taxon>
        <taxon>Glomeromycotina</taxon>
        <taxon>Glomeromycetes</taxon>
        <taxon>Diversisporales</taxon>
        <taxon>Gigasporaceae</taxon>
        <taxon>Racocetra</taxon>
    </lineage>
</organism>
<evidence type="ECO:0000313" key="1">
    <source>
        <dbReference type="EMBL" id="CAG8546107.1"/>
    </source>
</evidence>
<proteinExistence type="predicted"/>
<accession>A0ACA9LSA9</accession>
<keyword evidence="2" id="KW-1185">Reference proteome</keyword>
<name>A0ACA9LSA9_9GLOM</name>
<protein>
    <submittedName>
        <fullName evidence="1">24590_t:CDS:1</fullName>
    </submittedName>
</protein>
<gene>
    <name evidence="1" type="ORF">RPERSI_LOCUS3759</name>
</gene>
<evidence type="ECO:0000313" key="2">
    <source>
        <dbReference type="Proteomes" id="UP000789920"/>
    </source>
</evidence>
<reference evidence="1" key="1">
    <citation type="submission" date="2021-06" db="EMBL/GenBank/DDBJ databases">
        <authorList>
            <person name="Kallberg Y."/>
            <person name="Tangrot J."/>
            <person name="Rosling A."/>
        </authorList>
    </citation>
    <scope>NUCLEOTIDE SEQUENCE</scope>
    <source>
        <strain evidence="1">MA461A</strain>
    </source>
</reference>
<comment type="caution">
    <text evidence="1">The sequence shown here is derived from an EMBL/GenBank/DDBJ whole genome shotgun (WGS) entry which is preliminary data.</text>
</comment>
<dbReference type="Proteomes" id="UP000789920">
    <property type="component" value="Unassembled WGS sequence"/>
</dbReference>
<sequence length="239" mass="27840">MGQSNYKHSFIKAYASEEEEAADINNLQAEFKEQITVLYMNMDMNMNTNMDINVDINVNTNIDINMDMNMDTNMDTNMNMDIDTDNKAAIIIISKKHLLNDSISIYEYQIETNYSLLDEIRYTQVISETVKRNLTYKVKYNQGFSYTKKAVNLALKTGCEDELNKLLQDWIKETKRKIYCDSNESNKQNLPNISNLYLTQTKDASKKRIKSIFEKSISKYCSKDNTCIIMKNLQNSNHE</sequence>